<organism evidence="23">
    <name type="scientific">Fagus sylvatica</name>
    <name type="common">Beechnut</name>
    <dbReference type="NCBI Taxonomy" id="28930"/>
    <lineage>
        <taxon>Eukaryota</taxon>
        <taxon>Viridiplantae</taxon>
        <taxon>Streptophyta</taxon>
        <taxon>Embryophyta</taxon>
        <taxon>Tracheophyta</taxon>
        <taxon>Spermatophyta</taxon>
        <taxon>Magnoliopsida</taxon>
        <taxon>eudicotyledons</taxon>
        <taxon>Gunneridae</taxon>
        <taxon>Pentapetalae</taxon>
        <taxon>rosids</taxon>
        <taxon>fabids</taxon>
        <taxon>Fagales</taxon>
        <taxon>Fagaceae</taxon>
        <taxon>Fagus</taxon>
    </lineage>
</organism>
<evidence type="ECO:0000256" key="19">
    <source>
        <dbReference type="PROSITE-ProRule" id="PRU10141"/>
    </source>
</evidence>
<feature type="domain" description="Protein kinase" evidence="22">
    <location>
        <begin position="811"/>
        <end position="1081"/>
    </location>
</feature>
<evidence type="ECO:0000256" key="11">
    <source>
        <dbReference type="ARBA" id="ARBA00022777"/>
    </source>
</evidence>
<dbReference type="FunFam" id="3.80.10.10:FF:000177">
    <property type="entry name" value="Leucine-rich repeat receptor-like serine/threonine-protein kinase At1g17230"/>
    <property type="match status" value="1"/>
</dbReference>
<dbReference type="Gene3D" id="3.80.10.10">
    <property type="entry name" value="Ribonuclease Inhibitor"/>
    <property type="match status" value="3"/>
</dbReference>
<evidence type="ECO:0000259" key="22">
    <source>
        <dbReference type="PROSITE" id="PS50011"/>
    </source>
</evidence>
<keyword evidence="6" id="KW-0808">Transferase</keyword>
<dbReference type="PANTHER" id="PTHR48005:SF70">
    <property type="entry name" value="MDIS1-INTERACTING RECEPTOR LIKE KINASE 2-LIKE"/>
    <property type="match status" value="1"/>
</dbReference>
<dbReference type="InterPro" id="IPR032675">
    <property type="entry name" value="LRR_dom_sf"/>
</dbReference>
<keyword evidence="14 20" id="KW-0472">Membrane</keyword>
<keyword evidence="7 20" id="KW-0812">Transmembrane</keyword>
<dbReference type="PROSITE" id="PS50011">
    <property type="entry name" value="PROTEIN_KINASE_DOM"/>
    <property type="match status" value="1"/>
</dbReference>
<dbReference type="Pfam" id="PF00069">
    <property type="entry name" value="Pkinase"/>
    <property type="match status" value="1"/>
</dbReference>
<accession>A0A2N9ECQ9</accession>
<dbReference type="PROSITE" id="PS00107">
    <property type="entry name" value="PROTEIN_KINASE_ATP"/>
    <property type="match status" value="1"/>
</dbReference>
<dbReference type="EMBL" id="OIVN01000011">
    <property type="protein sequence ID" value="SPC72523.1"/>
    <property type="molecule type" value="Genomic_DNA"/>
</dbReference>
<comment type="subcellular location">
    <subcellularLocation>
        <location evidence="1">Membrane</location>
        <topology evidence="1">Single-pass type I membrane protein</topology>
    </subcellularLocation>
</comment>
<evidence type="ECO:0000256" key="4">
    <source>
        <dbReference type="ARBA" id="ARBA00022553"/>
    </source>
</evidence>
<dbReference type="InterPro" id="IPR051420">
    <property type="entry name" value="Ser_Thr_Kinases_DiverseReg"/>
</dbReference>
<dbReference type="Pfam" id="PF00560">
    <property type="entry name" value="LRR_1"/>
    <property type="match status" value="7"/>
</dbReference>
<evidence type="ECO:0000256" key="18">
    <source>
        <dbReference type="ARBA" id="ARBA00048679"/>
    </source>
</evidence>
<evidence type="ECO:0000256" key="7">
    <source>
        <dbReference type="ARBA" id="ARBA00022692"/>
    </source>
</evidence>
<dbReference type="SMART" id="SM00369">
    <property type="entry name" value="LRR_TYP"/>
    <property type="match status" value="7"/>
</dbReference>
<keyword evidence="10 19" id="KW-0547">Nucleotide-binding</keyword>
<gene>
    <name evidence="23" type="ORF">FSB_LOCUS405</name>
</gene>
<dbReference type="PANTHER" id="PTHR48005">
    <property type="entry name" value="LEUCINE RICH REPEAT KINASE 2"/>
    <property type="match status" value="1"/>
</dbReference>
<keyword evidence="11" id="KW-0418">Kinase</keyword>
<evidence type="ECO:0000256" key="8">
    <source>
        <dbReference type="ARBA" id="ARBA00022729"/>
    </source>
</evidence>
<comment type="catalytic activity">
    <reaction evidence="17">
        <text>L-threonyl-[protein] + ATP = O-phospho-L-threonyl-[protein] + ADP + H(+)</text>
        <dbReference type="Rhea" id="RHEA:46608"/>
        <dbReference type="Rhea" id="RHEA-COMP:11060"/>
        <dbReference type="Rhea" id="RHEA-COMP:11605"/>
        <dbReference type="ChEBI" id="CHEBI:15378"/>
        <dbReference type="ChEBI" id="CHEBI:30013"/>
        <dbReference type="ChEBI" id="CHEBI:30616"/>
        <dbReference type="ChEBI" id="CHEBI:61977"/>
        <dbReference type="ChEBI" id="CHEBI:456216"/>
        <dbReference type="EC" id="2.7.11.1"/>
    </reaction>
</comment>
<evidence type="ECO:0000256" key="5">
    <source>
        <dbReference type="ARBA" id="ARBA00022614"/>
    </source>
</evidence>
<keyword evidence="8 21" id="KW-0732">Signal</keyword>
<evidence type="ECO:0000256" key="1">
    <source>
        <dbReference type="ARBA" id="ARBA00004479"/>
    </source>
</evidence>
<evidence type="ECO:0000256" key="9">
    <source>
        <dbReference type="ARBA" id="ARBA00022737"/>
    </source>
</evidence>
<keyword evidence="4" id="KW-0597">Phosphoprotein</keyword>
<feature type="transmembrane region" description="Helical" evidence="20">
    <location>
        <begin position="744"/>
        <end position="769"/>
    </location>
</feature>
<evidence type="ECO:0000313" key="23">
    <source>
        <dbReference type="EMBL" id="SPC72523.1"/>
    </source>
</evidence>
<evidence type="ECO:0000256" key="3">
    <source>
        <dbReference type="ARBA" id="ARBA00022527"/>
    </source>
</evidence>
<keyword evidence="16" id="KW-0325">Glycoprotein</keyword>
<dbReference type="FunFam" id="3.30.200.20:FF:000309">
    <property type="entry name" value="Leucine-rich repeat receptor protein kinase MSP1"/>
    <property type="match status" value="1"/>
</dbReference>
<reference evidence="23" key="1">
    <citation type="submission" date="2018-02" db="EMBL/GenBank/DDBJ databases">
        <authorList>
            <person name="Cohen D.B."/>
            <person name="Kent A.D."/>
        </authorList>
    </citation>
    <scope>NUCLEOTIDE SEQUENCE</scope>
</reference>
<evidence type="ECO:0000256" key="21">
    <source>
        <dbReference type="SAM" id="SignalP"/>
    </source>
</evidence>
<keyword evidence="15" id="KW-0675">Receptor</keyword>
<name>A0A2N9ECQ9_FAGSY</name>
<dbReference type="InterPro" id="IPR003591">
    <property type="entry name" value="Leu-rich_rpt_typical-subtyp"/>
</dbReference>
<dbReference type="AlphaFoldDB" id="A0A2N9ECQ9"/>
<evidence type="ECO:0000256" key="20">
    <source>
        <dbReference type="SAM" id="Phobius"/>
    </source>
</evidence>
<keyword evidence="3" id="KW-0723">Serine/threonine-protein kinase</keyword>
<feature type="chain" id="PRO_5015003117" description="non-specific serine/threonine protein kinase" evidence="21">
    <location>
        <begin position="29"/>
        <end position="1086"/>
    </location>
</feature>
<evidence type="ECO:0000256" key="13">
    <source>
        <dbReference type="ARBA" id="ARBA00022989"/>
    </source>
</evidence>
<proteinExistence type="predicted"/>
<evidence type="ECO:0000256" key="6">
    <source>
        <dbReference type="ARBA" id="ARBA00022679"/>
    </source>
</evidence>
<dbReference type="PROSITE" id="PS51257">
    <property type="entry name" value="PROKAR_LIPOPROTEIN"/>
    <property type="match status" value="1"/>
</dbReference>
<dbReference type="PROSITE" id="PS00109">
    <property type="entry name" value="PROTEIN_KINASE_TYR"/>
    <property type="match status" value="1"/>
</dbReference>
<dbReference type="SUPFAM" id="SSF52058">
    <property type="entry name" value="L domain-like"/>
    <property type="match status" value="2"/>
</dbReference>
<dbReference type="InterPro" id="IPR008266">
    <property type="entry name" value="Tyr_kinase_AS"/>
</dbReference>
<evidence type="ECO:0000256" key="17">
    <source>
        <dbReference type="ARBA" id="ARBA00047899"/>
    </source>
</evidence>
<dbReference type="InterPro" id="IPR011009">
    <property type="entry name" value="Kinase-like_dom_sf"/>
</dbReference>
<evidence type="ECO:0000256" key="2">
    <source>
        <dbReference type="ARBA" id="ARBA00012513"/>
    </source>
</evidence>
<dbReference type="InterPro" id="IPR001611">
    <property type="entry name" value="Leu-rich_rpt"/>
</dbReference>
<evidence type="ECO:0000256" key="12">
    <source>
        <dbReference type="ARBA" id="ARBA00022840"/>
    </source>
</evidence>
<dbReference type="Gene3D" id="3.30.200.20">
    <property type="entry name" value="Phosphorylase Kinase, domain 1"/>
    <property type="match status" value="1"/>
</dbReference>
<dbReference type="FunFam" id="1.10.510.10:FF:000445">
    <property type="entry name" value="MDIS1-interacting receptor like kinase 2"/>
    <property type="match status" value="1"/>
</dbReference>
<evidence type="ECO:0000256" key="14">
    <source>
        <dbReference type="ARBA" id="ARBA00023136"/>
    </source>
</evidence>
<keyword evidence="12 19" id="KW-0067">ATP-binding</keyword>
<dbReference type="GO" id="GO:0005524">
    <property type="term" value="F:ATP binding"/>
    <property type="evidence" value="ECO:0007669"/>
    <property type="project" value="UniProtKB-UniRule"/>
</dbReference>
<dbReference type="EC" id="2.7.11.1" evidence="2"/>
<feature type="signal peptide" evidence="21">
    <location>
        <begin position="1"/>
        <end position="28"/>
    </location>
</feature>
<keyword evidence="13 20" id="KW-1133">Transmembrane helix</keyword>
<keyword evidence="9" id="KW-0677">Repeat</keyword>
<evidence type="ECO:0000256" key="16">
    <source>
        <dbReference type="ARBA" id="ARBA00023180"/>
    </source>
</evidence>
<evidence type="ECO:0000256" key="10">
    <source>
        <dbReference type="ARBA" id="ARBA00022741"/>
    </source>
</evidence>
<protein>
    <recommendedName>
        <fullName evidence="2">non-specific serine/threonine protein kinase</fullName>
        <ecNumber evidence="2">2.7.11.1</ecNumber>
    </recommendedName>
</protein>
<dbReference type="GO" id="GO:0016020">
    <property type="term" value="C:membrane"/>
    <property type="evidence" value="ECO:0007669"/>
    <property type="project" value="UniProtKB-SubCell"/>
</dbReference>
<dbReference type="Gene3D" id="1.10.510.10">
    <property type="entry name" value="Transferase(Phosphotransferase) domain 1"/>
    <property type="match status" value="1"/>
</dbReference>
<sequence length="1086" mass="119373">MACQGKQSKHVSLAVFVSWFVLLSSCKAAQGSKAEAEALLNWKNSLPADQPILNSWVAQINSTASSPCTWRGIACNDEGSVTEIYFNYTGLKGPALCPIITKRRKAAASNPLQRDKSCQPTIFKLYKLPQPIPAIQSTGNYNFQHCSRSRFLHNISKITDSNRNAWEVKQYYRESTTMSISVPKGLRDSTKGLNTFSPDPHACLIGDVISSTENPCLKLRRSKLRRFKSDSTEKQREARPKTVPWISYRDNQLTGTIPTNIGTLSKLQFLDLSINSLNGSLPLSLANLTQVYELDVSQNKITGQLDSRLFLDGTGKSKTGLISLKNFLLQMNELGGRIPEEIGNLKHLVILALDGNHFLGPIPSSLGNLTNLTTLHLADNQLSGQIPVSIGTLKLREVYLLFNRLSGSVPEEIGNISSLVTLHLAENNFTGHLPQQVCQGGKLVNFSAAFNDFTGPIPVSLKNCRTLYRVRLEHNQLTGYIDQDFGVYPNLTYIDLSYNRLRGKLSANWGESQNLTVLRVAGNMIDGEIPNEIVQLSQMGYLDFSSNQLSGEIPAEIGKLSLLLNLILKDNKLSGKVPVGIGGLSNLVSLDLSLNMLSGPIPYQIGDCLKLQSLSLSKNYLNGTIPYQIGDLVALHDVLDLSFNSLSGEIPAQLGSLRDLANLNLSHNNLNGSIPTSLGDMLGLIGINLSNNNLEGPLPEGKIFHSATLEAFSNNKDLCGEIQGLRPCNASVIKKGGGNKKRKIVIIIVASLVGALLLSFAFVGIFVFIQKKHSRDMLKDKNTSKTENPFLIWYFNGKAVYKDILEASENFDDKYCIGVGASAKVYRVEIPGAQVLAVKKLSSQAEGIGTENIKSFTNELSAMTEIRHRNIVKLLGFCFHEVHTFFIYEFMERGSLADMLSSKGVKELDWETRVRVVKGVAYALSYMHHDCVPPIIHRDISSKNVLLSSDLEAYVSDFGTARFLKPDSSNWTTIAGTYGYFAPELAYTMVVTEKCDVYSFGVLVLEILMGKHPGELITDLHSSVGTSVHLEDVLDDRLSPPTSQKIADELALMVNLAVSCSRANPQSRPTMQSVCQQLEMLQASDN</sequence>
<evidence type="ECO:0000256" key="15">
    <source>
        <dbReference type="ARBA" id="ARBA00023170"/>
    </source>
</evidence>
<dbReference type="Pfam" id="PF08263">
    <property type="entry name" value="LRRNT_2"/>
    <property type="match status" value="1"/>
</dbReference>
<dbReference type="InterPro" id="IPR013210">
    <property type="entry name" value="LRR_N_plant-typ"/>
</dbReference>
<feature type="binding site" evidence="19">
    <location>
        <position position="840"/>
    </location>
    <ligand>
        <name>ATP</name>
        <dbReference type="ChEBI" id="CHEBI:30616"/>
    </ligand>
</feature>
<dbReference type="InterPro" id="IPR017441">
    <property type="entry name" value="Protein_kinase_ATP_BS"/>
</dbReference>
<keyword evidence="5" id="KW-0433">Leucine-rich repeat</keyword>
<dbReference type="InterPro" id="IPR000719">
    <property type="entry name" value="Prot_kinase_dom"/>
</dbReference>
<dbReference type="FunFam" id="3.80.10.10:FF:000383">
    <property type="entry name" value="Leucine-rich repeat receptor protein kinase EMS1"/>
    <property type="match status" value="1"/>
</dbReference>
<dbReference type="SUPFAM" id="SSF56112">
    <property type="entry name" value="Protein kinase-like (PK-like)"/>
    <property type="match status" value="1"/>
</dbReference>
<comment type="catalytic activity">
    <reaction evidence="18">
        <text>L-seryl-[protein] + ATP = O-phospho-L-seryl-[protein] + ADP + H(+)</text>
        <dbReference type="Rhea" id="RHEA:17989"/>
        <dbReference type="Rhea" id="RHEA-COMP:9863"/>
        <dbReference type="Rhea" id="RHEA-COMP:11604"/>
        <dbReference type="ChEBI" id="CHEBI:15378"/>
        <dbReference type="ChEBI" id="CHEBI:29999"/>
        <dbReference type="ChEBI" id="CHEBI:30616"/>
        <dbReference type="ChEBI" id="CHEBI:83421"/>
        <dbReference type="ChEBI" id="CHEBI:456216"/>
        <dbReference type="EC" id="2.7.11.1"/>
    </reaction>
</comment>
<dbReference type="GO" id="GO:0004674">
    <property type="term" value="F:protein serine/threonine kinase activity"/>
    <property type="evidence" value="ECO:0007669"/>
    <property type="project" value="UniProtKB-KW"/>
</dbReference>